<name>A0A1L0AYW1_9ASCO</name>
<evidence type="ECO:0000256" key="4">
    <source>
        <dbReference type="ARBA" id="ARBA00023002"/>
    </source>
</evidence>
<dbReference type="GO" id="GO:0016594">
    <property type="term" value="F:glycine binding"/>
    <property type="evidence" value="ECO:0007669"/>
    <property type="project" value="TreeGrafter"/>
</dbReference>
<keyword evidence="3 6" id="KW-0663">Pyridoxal phosphate</keyword>
<comment type="catalytic activity">
    <reaction evidence="5 7">
        <text>N(6)-[(R)-lipoyl]-L-lysyl-[glycine-cleavage complex H protein] + glycine + H(+) = N(6)-[(R)-S(8)-aminomethyldihydrolipoyl]-L-lysyl-[glycine-cleavage complex H protein] + CO2</text>
        <dbReference type="Rhea" id="RHEA:24304"/>
        <dbReference type="Rhea" id="RHEA-COMP:10494"/>
        <dbReference type="Rhea" id="RHEA-COMP:10495"/>
        <dbReference type="ChEBI" id="CHEBI:15378"/>
        <dbReference type="ChEBI" id="CHEBI:16526"/>
        <dbReference type="ChEBI" id="CHEBI:57305"/>
        <dbReference type="ChEBI" id="CHEBI:83099"/>
        <dbReference type="ChEBI" id="CHEBI:83143"/>
        <dbReference type="EC" id="1.4.4.2"/>
    </reaction>
</comment>
<dbReference type="InterPro" id="IPR049315">
    <property type="entry name" value="GDC-P_N"/>
</dbReference>
<feature type="domain" description="Glycine cleavage system P-protein N-terminal" evidence="8">
    <location>
        <begin position="53"/>
        <end position="515"/>
    </location>
</feature>
<comment type="function">
    <text evidence="7">The glycine cleavage system catalyzes the degradation of glycine.</text>
</comment>
<dbReference type="CDD" id="cd00613">
    <property type="entry name" value="GDC-P"/>
    <property type="match status" value="2"/>
</dbReference>
<comment type="subunit">
    <text evidence="7">The glycine cleavage system is composed of four proteins: P, T, L and H.</text>
</comment>
<keyword evidence="7" id="KW-0809">Transit peptide</keyword>
<accession>A0A1L0AYW1</accession>
<protein>
    <recommendedName>
        <fullName evidence="7">Glycine cleavage system P protein</fullName>
        <ecNumber evidence="7">1.4.4.2</ecNumber>
    </recommendedName>
</protein>
<dbReference type="Proteomes" id="UP000183365">
    <property type="component" value="Unassembled WGS sequence"/>
</dbReference>
<evidence type="ECO:0000313" key="11">
    <source>
        <dbReference type="Proteomes" id="UP000183365"/>
    </source>
</evidence>
<keyword evidence="4 7" id="KW-0560">Oxidoreductase</keyword>
<dbReference type="PANTHER" id="PTHR11773">
    <property type="entry name" value="GLYCINE DEHYDROGENASE, DECARBOXYLATING"/>
    <property type="match status" value="1"/>
</dbReference>
<comment type="subcellular location">
    <subcellularLocation>
        <location evidence="7">Mitochondrion</location>
    </subcellularLocation>
</comment>
<feature type="modified residue" description="N6-(pyridoxal phosphate)lysine" evidence="6">
    <location>
        <position position="778"/>
    </location>
</feature>
<dbReference type="FunFam" id="3.40.640.10:FF:000224">
    <property type="entry name" value="Probable glycine dehydrogenase (decarboxylating) subunit 2"/>
    <property type="match status" value="1"/>
</dbReference>
<keyword evidence="7" id="KW-0496">Mitochondrion</keyword>
<evidence type="ECO:0000256" key="2">
    <source>
        <dbReference type="ARBA" id="ARBA00010756"/>
    </source>
</evidence>
<dbReference type="GO" id="GO:0005739">
    <property type="term" value="C:mitochondrion"/>
    <property type="evidence" value="ECO:0007669"/>
    <property type="project" value="UniProtKB-SubCell"/>
</dbReference>
<dbReference type="Pfam" id="PF02347">
    <property type="entry name" value="GDC-P"/>
    <property type="match status" value="2"/>
</dbReference>
<evidence type="ECO:0000259" key="9">
    <source>
        <dbReference type="Pfam" id="PF21478"/>
    </source>
</evidence>
<evidence type="ECO:0000256" key="5">
    <source>
        <dbReference type="ARBA" id="ARBA00049026"/>
    </source>
</evidence>
<dbReference type="VEuPathDB" id="FungiDB:HGUI_01488"/>
<dbReference type="EC" id="1.4.4.2" evidence="7"/>
<evidence type="ECO:0000256" key="6">
    <source>
        <dbReference type="PIRSR" id="PIRSR603437-50"/>
    </source>
</evidence>
<keyword evidence="11" id="KW-1185">Reference proteome</keyword>
<dbReference type="GO" id="GO:0019464">
    <property type="term" value="P:glycine decarboxylation via glycine cleavage system"/>
    <property type="evidence" value="ECO:0007669"/>
    <property type="project" value="EnsemblFungi"/>
</dbReference>
<dbReference type="AlphaFoldDB" id="A0A1L0AYW1"/>
<dbReference type="InterPro" id="IPR015424">
    <property type="entry name" value="PyrdxlP-dep_Trfase"/>
</dbReference>
<dbReference type="InterPro" id="IPR049316">
    <property type="entry name" value="GDC-P_C"/>
</dbReference>
<dbReference type="GO" id="GO:0006730">
    <property type="term" value="P:one-carbon metabolic process"/>
    <property type="evidence" value="ECO:0007669"/>
    <property type="project" value="EnsemblFungi"/>
</dbReference>
<dbReference type="InterPro" id="IPR015421">
    <property type="entry name" value="PyrdxlP-dep_Trfase_major"/>
</dbReference>
<reference evidence="11" key="1">
    <citation type="submission" date="2016-11" db="EMBL/GenBank/DDBJ databases">
        <authorList>
            <person name="Guldener U."/>
        </authorList>
    </citation>
    <scope>NUCLEOTIDE SEQUENCE [LARGE SCALE GENOMIC DNA]</scope>
</reference>
<dbReference type="EMBL" id="FQNF01000020">
    <property type="protein sequence ID" value="SGZ39288.1"/>
    <property type="molecule type" value="Genomic_DNA"/>
</dbReference>
<dbReference type="PANTHER" id="PTHR11773:SF1">
    <property type="entry name" value="GLYCINE DEHYDROGENASE (DECARBOXYLATING), MITOCHONDRIAL"/>
    <property type="match status" value="1"/>
</dbReference>
<organism evidence="10 11">
    <name type="scientific">Hanseniaspora guilliermondii</name>
    <dbReference type="NCBI Taxonomy" id="56406"/>
    <lineage>
        <taxon>Eukaryota</taxon>
        <taxon>Fungi</taxon>
        <taxon>Dikarya</taxon>
        <taxon>Ascomycota</taxon>
        <taxon>Saccharomycotina</taxon>
        <taxon>Saccharomycetes</taxon>
        <taxon>Saccharomycodales</taxon>
        <taxon>Saccharomycodaceae</taxon>
        <taxon>Hanseniaspora</taxon>
    </lineage>
</organism>
<dbReference type="InterPro" id="IPR020581">
    <property type="entry name" value="GDC_P"/>
</dbReference>
<comment type="similarity">
    <text evidence="2 7">Belongs to the GcvP family.</text>
</comment>
<gene>
    <name evidence="10" type="ORF">HGUI_01488</name>
</gene>
<feature type="domain" description="Glycine dehydrogenase C-terminal" evidence="9">
    <location>
        <begin position="854"/>
        <end position="973"/>
    </location>
</feature>
<dbReference type="InterPro" id="IPR015422">
    <property type="entry name" value="PyrdxlP-dep_Trfase_small"/>
</dbReference>
<evidence type="ECO:0000256" key="1">
    <source>
        <dbReference type="ARBA" id="ARBA00001933"/>
    </source>
</evidence>
<evidence type="ECO:0000259" key="8">
    <source>
        <dbReference type="Pfam" id="PF02347"/>
    </source>
</evidence>
<dbReference type="GO" id="GO:0004375">
    <property type="term" value="F:glycine dehydrogenase (decarboxylating) activity"/>
    <property type="evidence" value="ECO:0007669"/>
    <property type="project" value="UniProtKB-UniRule"/>
</dbReference>
<dbReference type="NCBIfam" id="TIGR00461">
    <property type="entry name" value="gcvP"/>
    <property type="match status" value="1"/>
</dbReference>
<sequence>MLRRSLQLNVSKKSLRFQSNNVKTLASIDLKTFSDLYNSRLTTSFDPLDTFTKRHIGPSPTDVTSMLKQLKQPSLETFIKQVVPKDVLVQRPLDLTIANDLNKGDVSKGLSESEMLTNLKNIAKLNKFEYKNLIGKGYYNTNLPLVIQRNLLESPEWYTSYTPYQAEISQGRLESLLNFQTMITDLTGLEISNASLLDEGTAAGEALLVAYHLMKGKKKTFILDKNLHLQTKNVIKSRGDPFNIQFIEVDFLKLEKEKSDLKSVLTDDVLNNSFGCMLQYPGSNGNVLSQSTLSNISSILHEKKNLLITATDLLALTVLPPPSTFDSDICLGSSQRFGFPTGFGGPHAAFFSCKKALSRKIPGRIVGVSKGRLGERALRLALQTREQHIKRDKATSNICTAQCLGANVAAMYAVYHGPQGLQNIAKRVYAMTAVLAEHIKNYGSCFEITTGDNFFDTLTIRLRKDNKIFATIDEVIELAKDKYKINLFKVDEETLSFSLDETVTLDEVVTLSKIFGVDVPINIKELEQLPYPTIKNERPLNFLKQPVFNENHSETSMLRYLHKLQSKDVSLANSMIPLGSCTMKLNPTTAMVPITWPEFTNIHPFQPKDQVKGYEKLIKEISQYIASVTGLPGVSLQPHSGSAGEYTGLRVIRQYLNDVDKENTRNICLIPVSAHGTNPASAAMCGFKVVPVKCLEDGSLDLVDLKLKAEKHAHELACTMITYPSTYGIFESGIKEAIDIIHQNGGLVYMDGANMNAQVGLTSPGDLGADVVHLNLHKTFAICHAGGGPGVGPIAVSNTLAPYLPGHEITGLVHVEESGKEIKSVSSTAYGNAPLLTISYAYMKMLGEKGLPYASIMAILNANYMKSRLLDYYPILFLKDDTTHCAHEFIIDLREFEKKGIKAIDISKRLQDYGFHSPTLAFPVPGTLMVEPTESESLKELDRFCDAMISIRKEIDWFLAGDERGQVLPNAPHTLHDLILNGSKYSDEYKQIAAFPMKDQQLNAQFWKQWPTVTRIDDTCGDLNLMCTCPSVEEVVNSQD</sequence>
<comment type="cofactor">
    <cofactor evidence="1 6 7">
        <name>pyridoxal 5'-phosphate</name>
        <dbReference type="ChEBI" id="CHEBI:597326"/>
    </cofactor>
</comment>
<dbReference type="Pfam" id="PF21478">
    <property type="entry name" value="GcvP2_C"/>
    <property type="match status" value="1"/>
</dbReference>
<dbReference type="SUPFAM" id="SSF53383">
    <property type="entry name" value="PLP-dependent transferases"/>
    <property type="match status" value="2"/>
</dbReference>
<dbReference type="OrthoDB" id="6537869at2759"/>
<evidence type="ECO:0000256" key="3">
    <source>
        <dbReference type="ARBA" id="ARBA00022898"/>
    </source>
</evidence>
<dbReference type="Gene3D" id="3.90.1150.10">
    <property type="entry name" value="Aspartate Aminotransferase, domain 1"/>
    <property type="match status" value="2"/>
</dbReference>
<proteinExistence type="inferred from homology"/>
<dbReference type="Gene3D" id="3.40.640.10">
    <property type="entry name" value="Type I PLP-dependent aspartate aminotransferase-like (Major domain)"/>
    <property type="match status" value="2"/>
</dbReference>
<evidence type="ECO:0000313" key="10">
    <source>
        <dbReference type="EMBL" id="SGZ39288.1"/>
    </source>
</evidence>
<dbReference type="GO" id="GO:0030170">
    <property type="term" value="F:pyridoxal phosphate binding"/>
    <property type="evidence" value="ECO:0007669"/>
    <property type="project" value="TreeGrafter"/>
</dbReference>
<feature type="domain" description="Glycine cleavage system P-protein N-terminal" evidence="8">
    <location>
        <begin position="541"/>
        <end position="811"/>
    </location>
</feature>
<dbReference type="GO" id="GO:0005960">
    <property type="term" value="C:glycine cleavage complex"/>
    <property type="evidence" value="ECO:0007669"/>
    <property type="project" value="TreeGrafter"/>
</dbReference>
<dbReference type="InterPro" id="IPR003437">
    <property type="entry name" value="GcvP"/>
</dbReference>
<evidence type="ECO:0000256" key="7">
    <source>
        <dbReference type="RuleBase" id="RU364056"/>
    </source>
</evidence>